<name>A0A072R255_BARBA</name>
<dbReference type="GO" id="GO:0006508">
    <property type="term" value="P:proteolysis"/>
    <property type="evidence" value="ECO:0007669"/>
    <property type="project" value="UniProtKB-KW"/>
</dbReference>
<dbReference type="GO" id="GO:0004222">
    <property type="term" value="F:metalloendopeptidase activity"/>
    <property type="evidence" value="ECO:0007669"/>
    <property type="project" value="InterPro"/>
</dbReference>
<protein>
    <recommendedName>
        <fullName evidence="8">Peptidase M3A/M3B catalytic domain-containing protein</fullName>
    </recommendedName>
</protein>
<dbReference type="InterPro" id="IPR001567">
    <property type="entry name" value="Pept_M3A_M3B_dom"/>
</dbReference>
<evidence type="ECO:0000256" key="6">
    <source>
        <dbReference type="ARBA" id="ARBA00023049"/>
    </source>
</evidence>
<dbReference type="InterPro" id="IPR024077">
    <property type="entry name" value="Neurolysin/TOP_dom2"/>
</dbReference>
<dbReference type="PANTHER" id="PTHR43660">
    <property type="entry name" value="DIPEPTIDYL CARBOXYPEPTIDASE"/>
    <property type="match status" value="1"/>
</dbReference>
<accession>A0A072R255</accession>
<dbReference type="Pfam" id="PF01432">
    <property type="entry name" value="Peptidase_M3"/>
    <property type="match status" value="1"/>
</dbReference>
<evidence type="ECO:0000256" key="7">
    <source>
        <dbReference type="RuleBase" id="RU003435"/>
    </source>
</evidence>
<sequence length="674" mass="76803">MTKEAVLDWAGFSGLPDFSLISDDDFKPAFEQALKEAEAEIEKIASIAETPTFENFLQPFELSGRALDRVCSIFFMRSGAHSNALIRQLEQEFVVKLSRYSSKIMMDTRIFMKMDVLYKQAQQNAYDGETKRVIEQGWKQFIYNGAKLDEKGKKHFAEINEKLALLNATFGQHVLKDEAEWVLFLEKTDLSGLPDDLVSSMKEVACEKGRDGVYALTLTRSIVEPFLKFSHRRDLRKIVFQAWSKRGENSNDNNNRKIIVEIIKLRDEKAKLLGYKSFADLKLDNTMAKSVDSVMHLLIPVWERARDKAAAEQAELQSFSENQGNNEFLAAWDWRYYAEKLRAEKFSFDEAEIKHYFQLDRMIEAAFSVAGKLFGISFEEKTSTVLWHPDVRLWEVKKSDGSLLGHFIGDYFARSSKRSGAWMSKLQSQHKLGSGQKPIIYNVCNFVKPPKGEAALLSLDDARTLFHEFGHALHGLLSNVTWPSVAGTSVSRDFVELPSQLYEHWLTVPEILKSYATHVKTGLPMPQDLLNKIALAHKFNAGFCAVEFISSALVDMAFHRGEIVDDPALFEHNELEKLKMPDTIAMRHRPPHFTHIFSGDGYAAGYYSYMWSEVLDADAFQAFEETGDVFHPELAERLKRFIYSAGGSCDPEELYVAFRGRLPSSEAMIEKRGL</sequence>
<evidence type="ECO:0000256" key="5">
    <source>
        <dbReference type="ARBA" id="ARBA00022833"/>
    </source>
</evidence>
<feature type="domain" description="Peptidase M3A/M3B catalytic" evidence="8">
    <location>
        <begin position="227"/>
        <end position="673"/>
    </location>
</feature>
<comment type="caution">
    <text evidence="9">The sequence shown here is derived from an EMBL/GenBank/DDBJ whole genome shotgun (WGS) entry which is preliminary data.</text>
</comment>
<dbReference type="GO" id="GO:0005829">
    <property type="term" value="C:cytosol"/>
    <property type="evidence" value="ECO:0007669"/>
    <property type="project" value="TreeGrafter"/>
</dbReference>
<dbReference type="InterPro" id="IPR024079">
    <property type="entry name" value="MetalloPept_cat_dom_sf"/>
</dbReference>
<evidence type="ECO:0000256" key="1">
    <source>
        <dbReference type="ARBA" id="ARBA00006040"/>
    </source>
</evidence>
<keyword evidence="3 7" id="KW-0479">Metal-binding</keyword>
<comment type="cofactor">
    <cofactor evidence="7">
        <name>Zn(2+)</name>
        <dbReference type="ChEBI" id="CHEBI:29105"/>
    </cofactor>
    <text evidence="7">Binds 1 zinc ion.</text>
</comment>
<dbReference type="InterPro" id="IPR034005">
    <property type="entry name" value="M3A_DCP"/>
</dbReference>
<reference evidence="9 10" key="1">
    <citation type="submission" date="2013-04" db="EMBL/GenBank/DDBJ databases">
        <title>The Genome Sequence of Bartonella bacilliformis Ver097.</title>
        <authorList>
            <consortium name="The Broad Institute Genomics Platform"/>
            <consortium name="The Broad Institute Genome Sequencing Center for Infectious Disease"/>
            <person name="Feldgarden M."/>
            <person name="Kirby J."/>
            <person name="Birtles R."/>
            <person name="Dasch G."/>
            <person name="Hendrix L."/>
            <person name="Koehler J."/>
            <person name="Walker B."/>
            <person name="Young S.K."/>
            <person name="Zeng Q."/>
            <person name="Gargeya S."/>
            <person name="Fitzgerald M."/>
            <person name="Haas B."/>
            <person name="Abouelleil A."/>
            <person name="Allen A.W."/>
            <person name="Alvarado L."/>
            <person name="Arachchi H.M."/>
            <person name="Berlin A.M."/>
            <person name="Chapman S.B."/>
            <person name="Gainer-Dewar J."/>
            <person name="Goldberg J."/>
            <person name="Griggs A."/>
            <person name="Gujja S."/>
            <person name="Hansen M."/>
            <person name="Howarth C."/>
            <person name="Imamovic A."/>
            <person name="Ireland A."/>
            <person name="Larimer J."/>
            <person name="McCowan C."/>
            <person name="Murphy C."/>
            <person name="Pearson M."/>
            <person name="Poon T.W."/>
            <person name="Priest M."/>
            <person name="Roberts A."/>
            <person name="Saif S."/>
            <person name="Shea T."/>
            <person name="Sisk P."/>
            <person name="Sykes S."/>
            <person name="Wortman J."/>
            <person name="Nusbaum C."/>
            <person name="Birren B."/>
        </authorList>
    </citation>
    <scope>NUCLEOTIDE SEQUENCE [LARGE SCALE GENOMIC DNA]</scope>
    <source>
        <strain evidence="9 10">Ver097</strain>
    </source>
</reference>
<dbReference type="EMBL" id="ASIV01000004">
    <property type="protein sequence ID" value="KEG19855.1"/>
    <property type="molecule type" value="Genomic_DNA"/>
</dbReference>
<keyword evidence="6 7" id="KW-0482">Metalloprotease</keyword>
<dbReference type="InterPro" id="IPR045090">
    <property type="entry name" value="Pept_M3A_M3B"/>
</dbReference>
<evidence type="ECO:0000256" key="3">
    <source>
        <dbReference type="ARBA" id="ARBA00022723"/>
    </source>
</evidence>
<dbReference type="Proteomes" id="UP000031740">
    <property type="component" value="Unassembled WGS sequence"/>
</dbReference>
<keyword evidence="5 7" id="KW-0862">Zinc</keyword>
<evidence type="ECO:0000256" key="2">
    <source>
        <dbReference type="ARBA" id="ARBA00022670"/>
    </source>
</evidence>
<dbReference type="HOGENOM" id="CLU_001805_4_0_5"/>
<dbReference type="FunFam" id="3.40.390.10:FF:000009">
    <property type="entry name" value="Oligopeptidase A"/>
    <property type="match status" value="1"/>
</dbReference>
<keyword evidence="2 7" id="KW-0645">Protease</keyword>
<dbReference type="PATRIC" id="fig|1293911.3.peg.471"/>
<dbReference type="PANTHER" id="PTHR43660:SF1">
    <property type="entry name" value="DIPEPTIDYL CARBOXYPEPTIDASE"/>
    <property type="match status" value="1"/>
</dbReference>
<proteinExistence type="inferred from homology"/>
<comment type="similarity">
    <text evidence="1 7">Belongs to the peptidase M3 family.</text>
</comment>
<evidence type="ECO:0000313" key="10">
    <source>
        <dbReference type="Proteomes" id="UP000031740"/>
    </source>
</evidence>
<dbReference type="CDD" id="cd06456">
    <property type="entry name" value="M3A_DCP"/>
    <property type="match status" value="1"/>
</dbReference>
<dbReference type="Gene3D" id="1.10.1370.10">
    <property type="entry name" value="Neurolysin, domain 3"/>
    <property type="match status" value="1"/>
</dbReference>
<dbReference type="Gene3D" id="3.40.390.10">
    <property type="entry name" value="Collagenase (Catalytic Domain)"/>
    <property type="match status" value="1"/>
</dbReference>
<dbReference type="GO" id="GO:0046872">
    <property type="term" value="F:metal ion binding"/>
    <property type="evidence" value="ECO:0007669"/>
    <property type="project" value="UniProtKB-UniRule"/>
</dbReference>
<evidence type="ECO:0000256" key="4">
    <source>
        <dbReference type="ARBA" id="ARBA00022801"/>
    </source>
</evidence>
<organism evidence="9 10">
    <name type="scientific">Bartonella bacilliformis Ver097</name>
    <dbReference type="NCBI Taxonomy" id="1293911"/>
    <lineage>
        <taxon>Bacteria</taxon>
        <taxon>Pseudomonadati</taxon>
        <taxon>Pseudomonadota</taxon>
        <taxon>Alphaproteobacteria</taxon>
        <taxon>Hyphomicrobiales</taxon>
        <taxon>Bartonellaceae</taxon>
        <taxon>Bartonella</taxon>
    </lineage>
</organism>
<dbReference type="AlphaFoldDB" id="A0A072R255"/>
<keyword evidence="4 7" id="KW-0378">Hydrolase</keyword>
<gene>
    <name evidence="9" type="ORF">H710_00449</name>
</gene>
<dbReference type="SUPFAM" id="SSF55486">
    <property type="entry name" value="Metalloproteases ('zincins'), catalytic domain"/>
    <property type="match status" value="1"/>
</dbReference>
<dbReference type="RefSeq" id="WP_041849227.1">
    <property type="nucleotide sequence ID" value="NZ_KL503803.1"/>
</dbReference>
<dbReference type="GO" id="GO:0004180">
    <property type="term" value="F:carboxypeptidase activity"/>
    <property type="evidence" value="ECO:0007669"/>
    <property type="project" value="TreeGrafter"/>
</dbReference>
<evidence type="ECO:0000313" key="9">
    <source>
        <dbReference type="EMBL" id="KEG19855.1"/>
    </source>
</evidence>
<evidence type="ECO:0000259" key="8">
    <source>
        <dbReference type="Pfam" id="PF01432"/>
    </source>
</evidence>